<dbReference type="InterPro" id="IPR014710">
    <property type="entry name" value="RmlC-like_jellyroll"/>
</dbReference>
<dbReference type="SUPFAM" id="SSF51206">
    <property type="entry name" value="cAMP-binding domain-like"/>
    <property type="match status" value="1"/>
</dbReference>
<dbReference type="PROSITE" id="PS50042">
    <property type="entry name" value="CNMP_BINDING_3"/>
    <property type="match status" value="1"/>
</dbReference>
<dbReference type="PANTHER" id="PTHR24567:SF26">
    <property type="entry name" value="REGULATORY PROTEIN YEIL"/>
    <property type="match status" value="1"/>
</dbReference>
<proteinExistence type="predicted"/>
<dbReference type="InterPro" id="IPR000595">
    <property type="entry name" value="cNMP-bd_dom"/>
</dbReference>
<keyword evidence="1" id="KW-0805">Transcription regulation</keyword>
<keyword evidence="3" id="KW-0804">Transcription</keyword>
<dbReference type="EMBL" id="JABAFG010000018">
    <property type="protein sequence ID" value="NME29005.1"/>
    <property type="molecule type" value="Genomic_DNA"/>
</dbReference>
<dbReference type="RefSeq" id="WP_170087908.1">
    <property type="nucleotide sequence ID" value="NZ_JABAFG010000018.1"/>
</dbReference>
<dbReference type="Gene3D" id="2.60.120.10">
    <property type="entry name" value="Jelly Rolls"/>
    <property type="match status" value="1"/>
</dbReference>
<dbReference type="GO" id="GO:0003700">
    <property type="term" value="F:DNA-binding transcription factor activity"/>
    <property type="evidence" value="ECO:0007669"/>
    <property type="project" value="TreeGrafter"/>
</dbReference>
<dbReference type="InterPro" id="IPR050397">
    <property type="entry name" value="Env_Response_Regulators"/>
</dbReference>
<dbReference type="PANTHER" id="PTHR24567">
    <property type="entry name" value="CRP FAMILY TRANSCRIPTIONAL REGULATORY PROTEIN"/>
    <property type="match status" value="1"/>
</dbReference>
<sequence length="217" mass="24568">MNTFFPSKAIYNSYRPVLLKAFSQSGAKFTLPKGALISCDGEVNNYVYLICSGCISHSFVDENGNVRILLLLSTGDVFGEITLLQEDEDKVITTAITPVILKRINKIEFFDILKINPAYTKAIMQLHSTKIRILMAQIKDTAYCNISQRLYNLLLRLAHQHGTSVPSGIRIKYPFTHEDFSQMLGSTRSTITRELSKLEKEGKICKVHRHIVVMHCK</sequence>
<evidence type="ECO:0000259" key="5">
    <source>
        <dbReference type="PROSITE" id="PS51063"/>
    </source>
</evidence>
<reference evidence="6 7" key="1">
    <citation type="submission" date="2020-04" db="EMBL/GenBank/DDBJ databases">
        <authorList>
            <person name="Hitch T.C.A."/>
            <person name="Wylensek D."/>
            <person name="Clavel T."/>
        </authorList>
    </citation>
    <scope>NUCLEOTIDE SEQUENCE [LARGE SCALE GENOMIC DNA]</scope>
    <source>
        <strain evidence="6 7">Oil-RF-744-FAT-WT-6-1</strain>
    </source>
</reference>
<feature type="domain" description="Cyclic nucleotide-binding" evidence="4">
    <location>
        <begin position="29"/>
        <end position="113"/>
    </location>
</feature>
<dbReference type="GO" id="GO:0005829">
    <property type="term" value="C:cytosol"/>
    <property type="evidence" value="ECO:0007669"/>
    <property type="project" value="TreeGrafter"/>
</dbReference>
<organism evidence="6 7">
    <name type="scientific">Megasphaera hexanoica</name>
    <dbReference type="NCBI Taxonomy" id="1675036"/>
    <lineage>
        <taxon>Bacteria</taxon>
        <taxon>Bacillati</taxon>
        <taxon>Bacillota</taxon>
        <taxon>Negativicutes</taxon>
        <taxon>Veillonellales</taxon>
        <taxon>Veillonellaceae</taxon>
        <taxon>Megasphaera</taxon>
    </lineage>
</organism>
<dbReference type="InterPro" id="IPR036390">
    <property type="entry name" value="WH_DNA-bd_sf"/>
</dbReference>
<dbReference type="InterPro" id="IPR018490">
    <property type="entry name" value="cNMP-bd_dom_sf"/>
</dbReference>
<dbReference type="PROSITE" id="PS51063">
    <property type="entry name" value="HTH_CRP_2"/>
    <property type="match status" value="1"/>
</dbReference>
<dbReference type="SMART" id="SM00100">
    <property type="entry name" value="cNMP"/>
    <property type="match status" value="1"/>
</dbReference>
<dbReference type="Pfam" id="PF13545">
    <property type="entry name" value="HTH_Crp_2"/>
    <property type="match status" value="1"/>
</dbReference>
<accession>A0A848BUS4</accession>
<dbReference type="SMART" id="SM00419">
    <property type="entry name" value="HTH_CRP"/>
    <property type="match status" value="1"/>
</dbReference>
<dbReference type="Pfam" id="PF00027">
    <property type="entry name" value="cNMP_binding"/>
    <property type="match status" value="1"/>
</dbReference>
<dbReference type="InterPro" id="IPR012318">
    <property type="entry name" value="HTH_CRP"/>
</dbReference>
<gene>
    <name evidence="6" type="ORF">HF872_10295</name>
</gene>
<dbReference type="GO" id="GO:0003677">
    <property type="term" value="F:DNA binding"/>
    <property type="evidence" value="ECO:0007669"/>
    <property type="project" value="UniProtKB-KW"/>
</dbReference>
<evidence type="ECO:0000256" key="2">
    <source>
        <dbReference type="ARBA" id="ARBA00023125"/>
    </source>
</evidence>
<feature type="domain" description="HTH crp-type" evidence="5">
    <location>
        <begin position="144"/>
        <end position="217"/>
    </location>
</feature>
<evidence type="ECO:0000259" key="4">
    <source>
        <dbReference type="PROSITE" id="PS50042"/>
    </source>
</evidence>
<dbReference type="Proteomes" id="UP000591071">
    <property type="component" value="Unassembled WGS sequence"/>
</dbReference>
<comment type="caution">
    <text evidence="6">The sequence shown here is derived from an EMBL/GenBank/DDBJ whole genome shotgun (WGS) entry which is preliminary data.</text>
</comment>
<dbReference type="CDD" id="cd00038">
    <property type="entry name" value="CAP_ED"/>
    <property type="match status" value="1"/>
</dbReference>
<protein>
    <submittedName>
        <fullName evidence="6">Crp/Fnr family transcriptional regulator</fullName>
    </submittedName>
</protein>
<dbReference type="SUPFAM" id="SSF46785">
    <property type="entry name" value="Winged helix' DNA-binding domain"/>
    <property type="match status" value="1"/>
</dbReference>
<evidence type="ECO:0000313" key="7">
    <source>
        <dbReference type="Proteomes" id="UP000591071"/>
    </source>
</evidence>
<evidence type="ECO:0000256" key="1">
    <source>
        <dbReference type="ARBA" id="ARBA00023015"/>
    </source>
</evidence>
<name>A0A848BUS4_9FIRM</name>
<keyword evidence="2" id="KW-0238">DNA-binding</keyword>
<evidence type="ECO:0000313" key="6">
    <source>
        <dbReference type="EMBL" id="NME29005.1"/>
    </source>
</evidence>
<evidence type="ECO:0000256" key="3">
    <source>
        <dbReference type="ARBA" id="ARBA00023163"/>
    </source>
</evidence>
<dbReference type="AlphaFoldDB" id="A0A848BUS4"/>